<accession>A0A386PP35</accession>
<dbReference type="Proteomes" id="UP000275571">
    <property type="component" value="Plasmid lp129"/>
</dbReference>
<dbReference type="EMBL" id="CP028885">
    <property type="protein sequence ID" value="AYE36793.1"/>
    <property type="molecule type" value="Genomic_DNA"/>
</dbReference>
<evidence type="ECO:0000313" key="1">
    <source>
        <dbReference type="EMBL" id="AYE36793.1"/>
    </source>
</evidence>
<evidence type="ECO:0000313" key="2">
    <source>
        <dbReference type="Proteomes" id="UP000275571"/>
    </source>
</evidence>
<dbReference type="AlphaFoldDB" id="A0A386PP35"/>
<keyword evidence="2" id="KW-1185">Reference proteome</keyword>
<sequence>MIEFSGRNSSYESITIHTDKVKSPIKVKDIYFSAEQEKKPVPYGIGNPAVAGKFSGYARGKLKTYFSIELRLDDWMKLEQAHVDSFGSVSPIELWVTCKERGLSEKQYMLDVYIDGYTGSNMSYINVRGRLGREPKCFVGGNEVKDYPFV</sequence>
<gene>
    <name evidence="1" type="ORF">DB313_04660</name>
</gene>
<name>A0A386PP35_9SPIR</name>
<dbReference type="OrthoDB" id="9801735at2"/>
<dbReference type="KEGG" id="btur:DB313_04660"/>
<organism evidence="1 2">
    <name type="scientific">Borrelia turcica IST7</name>
    <dbReference type="NCBI Taxonomy" id="1104446"/>
    <lineage>
        <taxon>Bacteria</taxon>
        <taxon>Pseudomonadati</taxon>
        <taxon>Spirochaetota</taxon>
        <taxon>Spirochaetia</taxon>
        <taxon>Spirochaetales</taxon>
        <taxon>Borreliaceae</taxon>
        <taxon>Borrelia</taxon>
    </lineage>
</organism>
<reference evidence="1 2" key="1">
    <citation type="journal article" date="2018" name="Infect. Genet. Evol.">
        <title>Genome-wide analysis of Borrelia turcica and 'Candidatus Borrelia tachyglossi' shows relapsing fever-like genomes with unique genomic links to Lyme disease Borrelia.</title>
        <authorList>
            <person name="Gofton A.W."/>
            <person name="Margos G."/>
            <person name="Fingerle V."/>
            <person name="Hepner S."/>
            <person name="Loh S.M."/>
            <person name="Ryan U."/>
            <person name="Irwin P."/>
            <person name="Oskam C.L."/>
        </authorList>
    </citation>
    <scope>NUCLEOTIDE SEQUENCE [LARGE SCALE GENOMIC DNA]</scope>
    <source>
        <strain evidence="1 2">IST7</strain>
        <plasmid evidence="1">lp129</plasmid>
    </source>
</reference>
<proteinExistence type="predicted"/>
<protein>
    <submittedName>
        <fullName evidence="1">Uncharacterized protein</fullName>
    </submittedName>
</protein>
<geneLocation type="plasmid" evidence="1 2">
    <name>lp129</name>
</geneLocation>
<keyword evidence="1" id="KW-0614">Plasmid</keyword>
<dbReference type="RefSeq" id="WP_120104712.1">
    <property type="nucleotide sequence ID" value="NZ_CP028885.1"/>
</dbReference>